<dbReference type="OMA" id="AIQDAYC"/>
<dbReference type="PRINTS" id="PR00420">
    <property type="entry name" value="RNGMNOXGNASE"/>
</dbReference>
<sequence length="435" mass="45387">MVLALLLLAAPAGRLGRVGIIGAGPAGLAQAIAIRRLVGADVELVVIDKSDQLRPALGGGVQLNSGAAVLARLGLGAAVKRVGQPISRVHARTVDHTTLLDLDLAGAIRQHPRAAESGIVDRDGDVLAVTMMRDALQAMLASALPAGTIALERELVGARAARSGRVLASFADGSDDEFDLLIGADGIRSVLRGELARGALGGLAAPLYTGLRIRWGVAPAGLRPPNSQAELHQWFGPGAYCLTATYGGLAGEKFDQVVLVRAEPGTEGERSGVNAGWSTSDVRESMVRDLTAAAMPEHVLELARRCERCFELGSYQHVPFTPWSGLGGAAVLVGDAAHAMPPFLGQGTNQAIQDAYCLALHLAAYQRGQVPSLADALGAYAAERQLPTARLALNSRVLGFVETSLPELARDSFFRFTSATGIARTVFLDGAIPKV</sequence>
<feature type="domain" description="FAD-binding" evidence="5">
    <location>
        <begin position="18"/>
        <end position="195"/>
    </location>
</feature>
<keyword evidence="3" id="KW-0560">Oxidoreductase</keyword>
<evidence type="ECO:0000256" key="2">
    <source>
        <dbReference type="ARBA" id="ARBA00022827"/>
    </source>
</evidence>
<feature type="domain" description="FAD-binding" evidence="5">
    <location>
        <begin position="330"/>
        <end position="386"/>
    </location>
</feature>
<gene>
    <name evidence="6" type="ORF">KFE25_007766</name>
</gene>
<feature type="chain" id="PRO_5035297553" description="FAD-binding domain-containing protein" evidence="4">
    <location>
        <begin position="17"/>
        <end position="435"/>
    </location>
</feature>
<keyword evidence="1" id="KW-0285">Flavoprotein</keyword>
<name>A0A8J5XJX9_DIALT</name>
<dbReference type="InterPro" id="IPR036188">
    <property type="entry name" value="FAD/NAD-bd_sf"/>
</dbReference>
<keyword evidence="4" id="KW-0732">Signal</keyword>
<accession>A0A8J5XJX9</accession>
<dbReference type="EMBL" id="JAGTXO010000003">
    <property type="protein sequence ID" value="KAG8469248.1"/>
    <property type="molecule type" value="Genomic_DNA"/>
</dbReference>
<evidence type="ECO:0000256" key="3">
    <source>
        <dbReference type="ARBA" id="ARBA00023002"/>
    </source>
</evidence>
<evidence type="ECO:0000256" key="4">
    <source>
        <dbReference type="SAM" id="SignalP"/>
    </source>
</evidence>
<comment type="caution">
    <text evidence="6">The sequence shown here is derived from an EMBL/GenBank/DDBJ whole genome shotgun (WGS) entry which is preliminary data.</text>
</comment>
<keyword evidence="7" id="KW-1185">Reference proteome</keyword>
<reference evidence="6" key="1">
    <citation type="submission" date="2021-05" db="EMBL/GenBank/DDBJ databases">
        <title>The genome of the haptophyte Pavlova lutheri (Diacronema luteri, Pavlovales) - a model for lipid biosynthesis in eukaryotic algae.</title>
        <authorList>
            <person name="Hulatt C.J."/>
            <person name="Posewitz M.C."/>
        </authorList>
    </citation>
    <scope>NUCLEOTIDE SEQUENCE</scope>
    <source>
        <strain evidence="6">NIVA-4/92</strain>
    </source>
</reference>
<keyword evidence="2" id="KW-0274">FAD</keyword>
<dbReference type="Proteomes" id="UP000751190">
    <property type="component" value="Unassembled WGS sequence"/>
</dbReference>
<dbReference type="PANTHER" id="PTHR46720:SF3">
    <property type="entry name" value="FAD-BINDING DOMAIN-CONTAINING PROTEIN-RELATED"/>
    <property type="match status" value="1"/>
</dbReference>
<dbReference type="Gene3D" id="3.50.50.60">
    <property type="entry name" value="FAD/NAD(P)-binding domain"/>
    <property type="match status" value="1"/>
</dbReference>
<dbReference type="Pfam" id="PF01494">
    <property type="entry name" value="FAD_binding_3"/>
    <property type="match status" value="2"/>
</dbReference>
<dbReference type="SUPFAM" id="SSF51905">
    <property type="entry name" value="FAD/NAD(P)-binding domain"/>
    <property type="match status" value="1"/>
</dbReference>
<dbReference type="InterPro" id="IPR051104">
    <property type="entry name" value="FAD_monoxygenase"/>
</dbReference>
<feature type="signal peptide" evidence="4">
    <location>
        <begin position="1"/>
        <end position="16"/>
    </location>
</feature>
<dbReference type="GO" id="GO:0016491">
    <property type="term" value="F:oxidoreductase activity"/>
    <property type="evidence" value="ECO:0007669"/>
    <property type="project" value="UniProtKB-KW"/>
</dbReference>
<evidence type="ECO:0000313" key="6">
    <source>
        <dbReference type="EMBL" id="KAG8469248.1"/>
    </source>
</evidence>
<dbReference type="InterPro" id="IPR002938">
    <property type="entry name" value="FAD-bd"/>
</dbReference>
<proteinExistence type="predicted"/>
<evidence type="ECO:0000259" key="5">
    <source>
        <dbReference type="Pfam" id="PF01494"/>
    </source>
</evidence>
<dbReference type="GO" id="GO:0044550">
    <property type="term" value="P:secondary metabolite biosynthetic process"/>
    <property type="evidence" value="ECO:0007669"/>
    <property type="project" value="TreeGrafter"/>
</dbReference>
<evidence type="ECO:0000313" key="7">
    <source>
        <dbReference type="Proteomes" id="UP000751190"/>
    </source>
</evidence>
<dbReference type="AlphaFoldDB" id="A0A8J5XJX9"/>
<dbReference type="PANTHER" id="PTHR46720">
    <property type="entry name" value="HYDROXYLASE, PUTATIVE (AFU_ORTHOLOGUE AFUA_3G01460)-RELATED"/>
    <property type="match status" value="1"/>
</dbReference>
<dbReference type="GO" id="GO:0071949">
    <property type="term" value="F:FAD binding"/>
    <property type="evidence" value="ECO:0007669"/>
    <property type="project" value="InterPro"/>
</dbReference>
<dbReference type="OrthoDB" id="417877at2759"/>
<protein>
    <recommendedName>
        <fullName evidence="5">FAD-binding domain-containing protein</fullName>
    </recommendedName>
</protein>
<evidence type="ECO:0000256" key="1">
    <source>
        <dbReference type="ARBA" id="ARBA00022630"/>
    </source>
</evidence>
<organism evidence="6 7">
    <name type="scientific">Diacronema lutheri</name>
    <name type="common">Unicellular marine alga</name>
    <name type="synonym">Monochrysis lutheri</name>
    <dbReference type="NCBI Taxonomy" id="2081491"/>
    <lineage>
        <taxon>Eukaryota</taxon>
        <taxon>Haptista</taxon>
        <taxon>Haptophyta</taxon>
        <taxon>Pavlovophyceae</taxon>
        <taxon>Pavlovales</taxon>
        <taxon>Pavlovaceae</taxon>
        <taxon>Diacronema</taxon>
    </lineage>
</organism>